<protein>
    <submittedName>
        <fullName evidence="11">Acyl-CoA dehydrogenase</fullName>
    </submittedName>
</protein>
<dbReference type="PANTHER" id="PTHR43884:SF20">
    <property type="entry name" value="ACYL-COA DEHYDROGENASE FADE28"/>
    <property type="match status" value="1"/>
</dbReference>
<dbReference type="InterPro" id="IPR006091">
    <property type="entry name" value="Acyl-CoA_Oxase/DH_mid-dom"/>
</dbReference>
<dbReference type="Pfam" id="PF02770">
    <property type="entry name" value="Acyl-CoA_dh_M"/>
    <property type="match status" value="1"/>
</dbReference>
<keyword evidence="6 7" id="KW-0560">Oxidoreductase</keyword>
<evidence type="ECO:0000313" key="12">
    <source>
        <dbReference type="Proteomes" id="UP000427769"/>
    </source>
</evidence>
<dbReference type="GO" id="GO:0003995">
    <property type="term" value="F:acyl-CoA dehydrogenase activity"/>
    <property type="evidence" value="ECO:0007669"/>
    <property type="project" value="TreeGrafter"/>
</dbReference>
<dbReference type="InterPro" id="IPR013786">
    <property type="entry name" value="AcylCoA_DH/ox_N"/>
</dbReference>
<keyword evidence="12" id="KW-1185">Reference proteome</keyword>
<dbReference type="InterPro" id="IPR009075">
    <property type="entry name" value="AcylCo_DH/oxidase_C"/>
</dbReference>
<dbReference type="Pfam" id="PF00441">
    <property type="entry name" value="Acyl-CoA_dh_1"/>
    <property type="match status" value="1"/>
</dbReference>
<organism evidence="11 12">
    <name type="scientific">Desulfosarcina widdelii</name>
    <dbReference type="NCBI Taxonomy" id="947919"/>
    <lineage>
        <taxon>Bacteria</taxon>
        <taxon>Pseudomonadati</taxon>
        <taxon>Thermodesulfobacteriota</taxon>
        <taxon>Desulfobacteria</taxon>
        <taxon>Desulfobacterales</taxon>
        <taxon>Desulfosarcinaceae</taxon>
        <taxon>Desulfosarcina</taxon>
    </lineage>
</organism>
<evidence type="ECO:0000256" key="4">
    <source>
        <dbReference type="ARBA" id="ARBA00022630"/>
    </source>
</evidence>
<comment type="subunit">
    <text evidence="3">Homotetramer.</text>
</comment>
<proteinExistence type="inferred from homology"/>
<feature type="domain" description="Acyl-CoA dehydrogenase/oxidase N-terminal" evidence="10">
    <location>
        <begin position="8"/>
        <end position="118"/>
    </location>
</feature>
<dbReference type="InterPro" id="IPR037069">
    <property type="entry name" value="AcylCoA_DH/ox_N_sf"/>
</dbReference>
<feature type="domain" description="Acyl-CoA oxidase/dehydrogenase middle" evidence="9">
    <location>
        <begin position="132"/>
        <end position="215"/>
    </location>
</feature>
<comment type="cofactor">
    <cofactor evidence="1 7">
        <name>FAD</name>
        <dbReference type="ChEBI" id="CHEBI:57692"/>
    </cofactor>
</comment>
<evidence type="ECO:0000256" key="5">
    <source>
        <dbReference type="ARBA" id="ARBA00022827"/>
    </source>
</evidence>
<dbReference type="RefSeq" id="WP_155303526.1">
    <property type="nucleotide sequence ID" value="NZ_AP021875.1"/>
</dbReference>
<dbReference type="InterPro" id="IPR009100">
    <property type="entry name" value="AcylCoA_DH/oxidase_NM_dom_sf"/>
</dbReference>
<evidence type="ECO:0000256" key="3">
    <source>
        <dbReference type="ARBA" id="ARBA00011881"/>
    </source>
</evidence>
<dbReference type="InterPro" id="IPR036250">
    <property type="entry name" value="AcylCo_DH-like_C"/>
</dbReference>
<evidence type="ECO:0000256" key="6">
    <source>
        <dbReference type="ARBA" id="ARBA00023002"/>
    </source>
</evidence>
<evidence type="ECO:0000313" key="11">
    <source>
        <dbReference type="EMBL" id="BBO74499.1"/>
    </source>
</evidence>
<dbReference type="InterPro" id="IPR046373">
    <property type="entry name" value="Acyl-CoA_Oxase/DH_mid-dom_sf"/>
</dbReference>
<dbReference type="Gene3D" id="2.40.110.10">
    <property type="entry name" value="Butyryl-CoA Dehydrogenase, subunit A, domain 2"/>
    <property type="match status" value="1"/>
</dbReference>
<dbReference type="PANTHER" id="PTHR43884">
    <property type="entry name" value="ACYL-COA DEHYDROGENASE"/>
    <property type="match status" value="1"/>
</dbReference>
<dbReference type="GO" id="GO:0050660">
    <property type="term" value="F:flavin adenine dinucleotide binding"/>
    <property type="evidence" value="ECO:0007669"/>
    <property type="project" value="InterPro"/>
</dbReference>
<dbReference type="SUPFAM" id="SSF47203">
    <property type="entry name" value="Acyl-CoA dehydrogenase C-terminal domain-like"/>
    <property type="match status" value="1"/>
</dbReference>
<evidence type="ECO:0000259" key="10">
    <source>
        <dbReference type="Pfam" id="PF02771"/>
    </source>
</evidence>
<dbReference type="AlphaFoldDB" id="A0A5K7Z2L1"/>
<dbReference type="Gene3D" id="1.10.540.10">
    <property type="entry name" value="Acyl-CoA dehydrogenase/oxidase, N-terminal domain"/>
    <property type="match status" value="1"/>
</dbReference>
<feature type="domain" description="Acyl-CoA dehydrogenase/oxidase C-terminal" evidence="8">
    <location>
        <begin position="228"/>
        <end position="374"/>
    </location>
</feature>
<sequence length="385" mass="42530">MVDFGWSKSQALLRKSIQEFLKKECPSDRVRELAVDARGYDPKLWDQLAELGYLGLAVPEAYEGMGGEYIELMIFMEEAGRKLLPSPFFATVVLCALPIMQFGSDEQKQKLLPAIVDGQIWTLALMEAAADYGPEHIEMSAVKESNGYVLSGTKLFVPFANAAENFLVVARTGNGNDPREGIGVFIVDANAPGIQKTMIPTGAGNQQYEVIFENVQVSDTDILGQSDTGWEIVEYLLQYATVLKCAEMSGGAQAVLDLTSRYARERIQFGKPIGSLQAIQHKLANDFIWVEGLKNLVYEAASLLNIGEPCKTLVSMAKVKANTVYEQMCIDGITIHGAIGFTEEMDVGLYHLRTKSMEFDLGGSEFHRERIVAELEDQVPLFMSI</sequence>
<dbReference type="EMBL" id="AP021875">
    <property type="protein sequence ID" value="BBO74499.1"/>
    <property type="molecule type" value="Genomic_DNA"/>
</dbReference>
<dbReference type="Pfam" id="PF02771">
    <property type="entry name" value="Acyl-CoA_dh_N"/>
    <property type="match status" value="1"/>
</dbReference>
<name>A0A5K7Z2L1_9BACT</name>
<keyword evidence="5 7" id="KW-0274">FAD</keyword>
<dbReference type="CDD" id="cd00567">
    <property type="entry name" value="ACAD"/>
    <property type="match status" value="1"/>
</dbReference>
<evidence type="ECO:0000256" key="7">
    <source>
        <dbReference type="RuleBase" id="RU362125"/>
    </source>
</evidence>
<evidence type="ECO:0000259" key="8">
    <source>
        <dbReference type="Pfam" id="PF00441"/>
    </source>
</evidence>
<evidence type="ECO:0000259" key="9">
    <source>
        <dbReference type="Pfam" id="PF02770"/>
    </source>
</evidence>
<dbReference type="SUPFAM" id="SSF56645">
    <property type="entry name" value="Acyl-CoA dehydrogenase NM domain-like"/>
    <property type="match status" value="1"/>
</dbReference>
<keyword evidence="4 7" id="KW-0285">Flavoprotein</keyword>
<dbReference type="KEGG" id="dwd:DSCW_19160"/>
<dbReference type="Proteomes" id="UP000427769">
    <property type="component" value="Chromosome"/>
</dbReference>
<dbReference type="Gene3D" id="1.20.140.10">
    <property type="entry name" value="Butyryl-CoA Dehydrogenase, subunit A, domain 3"/>
    <property type="match status" value="1"/>
</dbReference>
<reference evidence="11 12" key="1">
    <citation type="submission" date="2019-11" db="EMBL/GenBank/DDBJ databases">
        <title>Comparative genomics of hydrocarbon-degrading Desulfosarcina strains.</title>
        <authorList>
            <person name="Watanabe M."/>
            <person name="Kojima H."/>
            <person name="Fukui M."/>
        </authorList>
    </citation>
    <scope>NUCLEOTIDE SEQUENCE [LARGE SCALE GENOMIC DNA]</scope>
    <source>
        <strain evidence="11 12">PP31</strain>
    </source>
</reference>
<gene>
    <name evidence="11" type="ORF">DSCW_19160</name>
</gene>
<dbReference type="OrthoDB" id="9765339at2"/>
<evidence type="ECO:0000256" key="1">
    <source>
        <dbReference type="ARBA" id="ARBA00001974"/>
    </source>
</evidence>
<accession>A0A5K7Z2L1</accession>
<evidence type="ECO:0000256" key="2">
    <source>
        <dbReference type="ARBA" id="ARBA00009347"/>
    </source>
</evidence>
<comment type="similarity">
    <text evidence="2 7">Belongs to the acyl-CoA dehydrogenase family.</text>
</comment>